<dbReference type="CDD" id="cd00072">
    <property type="entry name" value="GYF"/>
    <property type="match status" value="1"/>
</dbReference>
<feature type="compositionally biased region" description="Low complexity" evidence="1">
    <location>
        <begin position="339"/>
        <end position="352"/>
    </location>
</feature>
<dbReference type="STRING" id="47428.A0A284RC93"/>
<protein>
    <recommendedName>
        <fullName evidence="2">GYF domain-containing protein</fullName>
    </recommendedName>
</protein>
<feature type="compositionally biased region" description="Gly residues" evidence="1">
    <location>
        <begin position="234"/>
        <end position="243"/>
    </location>
</feature>
<feature type="domain" description="GYF" evidence="2">
    <location>
        <begin position="363"/>
        <end position="419"/>
    </location>
</feature>
<feature type="region of interest" description="Disordered" evidence="1">
    <location>
        <begin position="661"/>
        <end position="739"/>
    </location>
</feature>
<reference evidence="4" key="1">
    <citation type="journal article" date="2017" name="Nat. Ecol. Evol.">
        <title>Genome expansion and lineage-specific genetic innovations in the forest pathogenic fungi Armillaria.</title>
        <authorList>
            <person name="Sipos G."/>
            <person name="Prasanna A.N."/>
            <person name="Walter M.C."/>
            <person name="O'Connor E."/>
            <person name="Balint B."/>
            <person name="Krizsan K."/>
            <person name="Kiss B."/>
            <person name="Hess J."/>
            <person name="Varga T."/>
            <person name="Slot J."/>
            <person name="Riley R."/>
            <person name="Boka B."/>
            <person name="Rigling D."/>
            <person name="Barry K."/>
            <person name="Lee J."/>
            <person name="Mihaltcheva S."/>
            <person name="LaButti K."/>
            <person name="Lipzen A."/>
            <person name="Waldron R."/>
            <person name="Moloney N.M."/>
            <person name="Sperisen C."/>
            <person name="Kredics L."/>
            <person name="Vagvoelgyi C."/>
            <person name="Patrignani A."/>
            <person name="Fitzpatrick D."/>
            <person name="Nagy I."/>
            <person name="Doyle S."/>
            <person name="Anderson J.B."/>
            <person name="Grigoriev I.V."/>
            <person name="Gueldener U."/>
            <person name="Muensterkoetter M."/>
            <person name="Nagy L.G."/>
        </authorList>
    </citation>
    <scope>NUCLEOTIDE SEQUENCE [LARGE SCALE GENOMIC DNA]</scope>
    <source>
        <strain evidence="4">C18/9</strain>
    </source>
</reference>
<evidence type="ECO:0000256" key="1">
    <source>
        <dbReference type="SAM" id="MobiDB-lite"/>
    </source>
</evidence>
<feature type="region of interest" description="Disordered" evidence="1">
    <location>
        <begin position="782"/>
        <end position="844"/>
    </location>
</feature>
<feature type="compositionally biased region" description="Polar residues" evidence="1">
    <location>
        <begin position="633"/>
        <end position="644"/>
    </location>
</feature>
<dbReference type="OMA" id="THLDTEW"/>
<feature type="compositionally biased region" description="Low complexity" evidence="1">
    <location>
        <begin position="34"/>
        <end position="48"/>
    </location>
</feature>
<feature type="region of interest" description="Disordered" evidence="1">
    <location>
        <begin position="1"/>
        <end position="60"/>
    </location>
</feature>
<feature type="region of interest" description="Disordered" evidence="1">
    <location>
        <begin position="1154"/>
        <end position="1176"/>
    </location>
</feature>
<dbReference type="Pfam" id="PF02213">
    <property type="entry name" value="GYF"/>
    <property type="match status" value="1"/>
</dbReference>
<evidence type="ECO:0000259" key="2">
    <source>
        <dbReference type="PROSITE" id="PS50829"/>
    </source>
</evidence>
<sequence>MSTSTMHFGPEWMRTKQPALRTQAEPTPPPPASAPASYASTYSALVSSAPPPLSDSRDEAHPFRYSKDELLQIFRDGGGQGGLGLEVERWEGVVREIGTEPTSLREMGEAEKKVSAPTCSVCTVAFSSADMGPHVLQLFSVSLNSDLRRRQSTDYLPASSGQNSGADRPRLTHVNSATGAASPLRERFGSLAGRRRGDSTGDQIAIPRKLSLSSMQSPMSPRDTGLPSPRPSRMGGGFDGVLNGGDSWVARRRASEGLGKSGGGTTRDPGGEFLPDGKSSEIKEEDESVTQATDPDPHPDGLFPHGAEDETTAAAGTSHSQTQNLDASVVQMSLGNDNGHSGSASPANSSAGYPPPGLTDVSNVEWSYLDPQGQVQGPFRASVMQKWHDEGYFTADLLMRRTHLDTDWTSVGELIRRIGGPQIFLTPIIPTLPPGLPRHVDSPQHIYAIPQDQFNVPFQPAPIRSLRSSTLDSYLGSSNVSESPASSLGAGRYSNGSPDPNAFGGRAGNFISPDPGVSGRRHNFADGGMDHRSFGQFAPNRNSTVDSTYSVNGSFVPNPWPNSTGNAVAIGSGFDSGRASAELSPLPSSFHNNGLGSTLPGGFGPVASQDNLHTTSAFGGTDFRSLDPVPDASSPSTFNSYNAFPNQTFVQQPSEPIATRIPQQSIPDGSSAAPVSPWGNVQDALASPRRGGPFDLNHPASTNSSLPEQTVSPSPWGTSGSLPRAGISKTIDSSPWPAPVRTAAENRKEDVFVTHSLPKDDFRQNQSSNAENTVPQALVQSPEPTPAEMHADSLNASSNRKSRGTKASVPSKQSVIQPAPRPPSPTASSPIPVHKPAWVKDDDTGKLSGVSLSLREIQEAEAKQAEARKAVERERERTRAAASASAVNDEIQPFIASWGLPTSQAGSRANNIPIKETPSASVPAPTTAQPVWTTTTKAPTTKKTMKEIQEEEEKRRKLAAKETAASVASRRAYAETTVKSPVTVAVGGGAWTTVGPSGKSAPPPVASARSPVSSTTTSSVAVPRANGTPAAIRPASTPAPPKPTTGGKVDDYPVAPSHEFLKWLNESLKGLNSSVNVEEIMQMLLSFSMDPDPSTVELISDLIYSNSTILDGRRFASEFVSKRKADAAARKGAASSAAGMNKPVSIAEVVKAQPKPQASEWGGFKVVNKKKKGGRS</sequence>
<feature type="region of interest" description="Disordered" evidence="1">
    <location>
        <begin position="474"/>
        <end position="502"/>
    </location>
</feature>
<dbReference type="GO" id="GO:0005829">
    <property type="term" value="C:cytosol"/>
    <property type="evidence" value="ECO:0007669"/>
    <property type="project" value="TreeGrafter"/>
</dbReference>
<feature type="compositionally biased region" description="Low complexity" evidence="1">
    <location>
        <begin position="1006"/>
        <end position="1025"/>
    </location>
</feature>
<dbReference type="EMBL" id="FUEG01000007">
    <property type="protein sequence ID" value="SJL06344.1"/>
    <property type="molecule type" value="Genomic_DNA"/>
</dbReference>
<evidence type="ECO:0000313" key="4">
    <source>
        <dbReference type="Proteomes" id="UP000219338"/>
    </source>
</evidence>
<feature type="region of interest" description="Disordered" evidence="1">
    <location>
        <begin position="623"/>
        <end position="644"/>
    </location>
</feature>
<keyword evidence="4" id="KW-1185">Reference proteome</keyword>
<dbReference type="AlphaFoldDB" id="A0A284RC93"/>
<feature type="compositionally biased region" description="Polar residues" evidence="1">
    <location>
        <begin position="318"/>
        <end position="338"/>
    </location>
</feature>
<dbReference type="PANTHER" id="PTHR14445">
    <property type="entry name" value="GRB10 INTERACTING GYF PROTEIN"/>
    <property type="match status" value="1"/>
</dbReference>
<dbReference type="PROSITE" id="PS50829">
    <property type="entry name" value="GYF"/>
    <property type="match status" value="1"/>
</dbReference>
<dbReference type="SUPFAM" id="SSF55277">
    <property type="entry name" value="GYF domain"/>
    <property type="match status" value="1"/>
</dbReference>
<feature type="region of interest" description="Disordered" evidence="1">
    <location>
        <begin position="154"/>
        <end position="358"/>
    </location>
</feature>
<feature type="compositionally biased region" description="Polar residues" evidence="1">
    <location>
        <begin position="699"/>
        <end position="721"/>
    </location>
</feature>
<dbReference type="InterPro" id="IPR003169">
    <property type="entry name" value="GYF"/>
</dbReference>
<accession>A0A284RC93</accession>
<dbReference type="OrthoDB" id="6415790at2759"/>
<dbReference type="InterPro" id="IPR051640">
    <property type="entry name" value="GRB10-interact_GYF"/>
</dbReference>
<feature type="compositionally biased region" description="Polar residues" evidence="1">
    <location>
        <begin position="474"/>
        <end position="486"/>
    </location>
</feature>
<proteinExistence type="predicted"/>
<feature type="compositionally biased region" description="Basic residues" evidence="1">
    <location>
        <begin position="1167"/>
        <end position="1176"/>
    </location>
</feature>
<dbReference type="InterPro" id="IPR035445">
    <property type="entry name" value="GYF-like_dom_sf"/>
</dbReference>
<dbReference type="Proteomes" id="UP000219338">
    <property type="component" value="Unassembled WGS sequence"/>
</dbReference>
<gene>
    <name evidence="3" type="ORF">ARMOST_09680</name>
</gene>
<evidence type="ECO:0000313" key="3">
    <source>
        <dbReference type="EMBL" id="SJL06344.1"/>
    </source>
</evidence>
<dbReference type="PANTHER" id="PTHR14445:SF36">
    <property type="entry name" value="FI03272P-RELATED"/>
    <property type="match status" value="1"/>
</dbReference>
<name>A0A284RC93_ARMOS</name>
<dbReference type="Gene3D" id="3.30.1490.40">
    <property type="match status" value="1"/>
</dbReference>
<feature type="region of interest" description="Disordered" evidence="1">
    <location>
        <begin position="994"/>
        <end position="1051"/>
    </location>
</feature>
<feature type="compositionally biased region" description="Low complexity" evidence="1">
    <location>
        <begin position="210"/>
        <end position="221"/>
    </location>
</feature>
<organism evidence="3 4">
    <name type="scientific">Armillaria ostoyae</name>
    <name type="common">Armillaria root rot fungus</name>
    <dbReference type="NCBI Taxonomy" id="47428"/>
    <lineage>
        <taxon>Eukaryota</taxon>
        <taxon>Fungi</taxon>
        <taxon>Dikarya</taxon>
        <taxon>Basidiomycota</taxon>
        <taxon>Agaricomycotina</taxon>
        <taxon>Agaricomycetes</taxon>
        <taxon>Agaricomycetidae</taxon>
        <taxon>Agaricales</taxon>
        <taxon>Marasmiineae</taxon>
        <taxon>Physalacriaceae</taxon>
        <taxon>Armillaria</taxon>
    </lineage>
</organism>
<dbReference type="SMART" id="SM00444">
    <property type="entry name" value="GYF"/>
    <property type="match status" value="1"/>
</dbReference>